<dbReference type="AlphaFoldDB" id="A0A3S1BQP0"/>
<comment type="subcellular location">
    <subcellularLocation>
        <location evidence="1">Membrane</location>
    </subcellularLocation>
</comment>
<name>A0A3S1BQP0_ELYCH</name>
<proteinExistence type="predicted"/>
<dbReference type="Pfam" id="PF01094">
    <property type="entry name" value="ANF_receptor"/>
    <property type="match status" value="1"/>
</dbReference>
<dbReference type="SUPFAM" id="SSF53822">
    <property type="entry name" value="Periplasmic binding protein-like I"/>
    <property type="match status" value="1"/>
</dbReference>
<dbReference type="InterPro" id="IPR001828">
    <property type="entry name" value="ANF_lig-bd_rcpt"/>
</dbReference>
<keyword evidence="8" id="KW-0807">Transducer</keyword>
<evidence type="ECO:0000256" key="6">
    <source>
        <dbReference type="ARBA" id="ARBA00023170"/>
    </source>
</evidence>
<dbReference type="GO" id="GO:0004965">
    <property type="term" value="F:G protein-coupled GABA receptor activity"/>
    <property type="evidence" value="ECO:0007669"/>
    <property type="project" value="InterPro"/>
</dbReference>
<dbReference type="GO" id="GO:0007214">
    <property type="term" value="P:gamma-aminobutyric acid signaling pathway"/>
    <property type="evidence" value="ECO:0007669"/>
    <property type="project" value="TreeGrafter"/>
</dbReference>
<keyword evidence="11" id="KW-1185">Reference proteome</keyword>
<evidence type="ECO:0000256" key="2">
    <source>
        <dbReference type="ARBA" id="ARBA00022692"/>
    </source>
</evidence>
<evidence type="ECO:0000313" key="11">
    <source>
        <dbReference type="Proteomes" id="UP000271974"/>
    </source>
</evidence>
<keyword evidence="5" id="KW-0472">Membrane</keyword>
<evidence type="ECO:0000259" key="9">
    <source>
        <dbReference type="Pfam" id="PF01094"/>
    </source>
</evidence>
<accession>A0A3S1BQP0</accession>
<organism evidence="10 11">
    <name type="scientific">Elysia chlorotica</name>
    <name type="common">Eastern emerald elysia</name>
    <name type="synonym">Sea slug</name>
    <dbReference type="NCBI Taxonomy" id="188477"/>
    <lineage>
        <taxon>Eukaryota</taxon>
        <taxon>Metazoa</taxon>
        <taxon>Spiralia</taxon>
        <taxon>Lophotrochozoa</taxon>
        <taxon>Mollusca</taxon>
        <taxon>Gastropoda</taxon>
        <taxon>Heterobranchia</taxon>
        <taxon>Euthyneura</taxon>
        <taxon>Panpulmonata</taxon>
        <taxon>Sacoglossa</taxon>
        <taxon>Placobranchoidea</taxon>
        <taxon>Plakobranchidae</taxon>
        <taxon>Elysia</taxon>
    </lineage>
</organism>
<gene>
    <name evidence="10" type="ORF">EGW08_019694</name>
</gene>
<dbReference type="InterPro" id="IPR002455">
    <property type="entry name" value="GPCR3_GABA-B"/>
</dbReference>
<dbReference type="Proteomes" id="UP000271974">
    <property type="component" value="Unassembled WGS sequence"/>
</dbReference>
<evidence type="ECO:0000256" key="1">
    <source>
        <dbReference type="ARBA" id="ARBA00004370"/>
    </source>
</evidence>
<dbReference type="InterPro" id="IPR028082">
    <property type="entry name" value="Peripla_BP_I"/>
</dbReference>
<evidence type="ECO:0000256" key="4">
    <source>
        <dbReference type="ARBA" id="ARBA00023040"/>
    </source>
</evidence>
<dbReference type="PANTHER" id="PTHR10519:SF20">
    <property type="entry name" value="G-PROTEIN COUPLED RECEPTOR 156-RELATED"/>
    <property type="match status" value="1"/>
</dbReference>
<protein>
    <recommendedName>
        <fullName evidence="9">Receptor ligand binding region domain-containing protein</fullName>
    </recommendedName>
</protein>
<feature type="domain" description="Receptor ligand binding region" evidence="9">
    <location>
        <begin position="51"/>
        <end position="236"/>
    </location>
</feature>
<sequence length="326" mass="36417">MPDTLVSGSNLTRTGNGSEPIPLYIGTLQPTSIHWWSSYGRFYVDFLRWVFEDINSRKDILPGYELRLVWKDTQGEAGLAARQMFELLSQGPPLLALCGVGLSDELVMVGNVAQHYNLPLLSYSAHTSNSLSRDGFQSVYITNYQGEAANKPFLAILEHFGWSRVSTIIFKDVMFETQMEQFHSLLSSRNMTLATSAVISDLGQAGDSIQRLKQFGARIIVGAFRSTQAPYIFCETANEYTQRLAAFSASSIHTQSRSAPYAYDAAWALALTLNRTQSKLSEGALNDTRLEDFDYSREDMFKLNLRSIEEIAFQGVSVSLSSLHDQ</sequence>
<dbReference type="EMBL" id="RQTK01001055">
    <property type="protein sequence ID" value="RUS72541.1"/>
    <property type="molecule type" value="Genomic_DNA"/>
</dbReference>
<keyword evidence="3" id="KW-1133">Transmembrane helix</keyword>
<keyword evidence="7" id="KW-0325">Glycoprotein</keyword>
<keyword evidence="4" id="KW-0297">G-protein coupled receptor</keyword>
<dbReference type="Gene3D" id="3.40.50.2300">
    <property type="match status" value="2"/>
</dbReference>
<comment type="caution">
    <text evidence="10">The sequence shown here is derived from an EMBL/GenBank/DDBJ whole genome shotgun (WGS) entry which is preliminary data.</text>
</comment>
<evidence type="ECO:0000256" key="5">
    <source>
        <dbReference type="ARBA" id="ARBA00023136"/>
    </source>
</evidence>
<evidence type="ECO:0000313" key="10">
    <source>
        <dbReference type="EMBL" id="RUS72541.1"/>
    </source>
</evidence>
<dbReference type="OrthoDB" id="2150267at2759"/>
<reference evidence="10 11" key="1">
    <citation type="submission" date="2019-01" db="EMBL/GenBank/DDBJ databases">
        <title>A draft genome assembly of the solar-powered sea slug Elysia chlorotica.</title>
        <authorList>
            <person name="Cai H."/>
            <person name="Li Q."/>
            <person name="Fang X."/>
            <person name="Li J."/>
            <person name="Curtis N.E."/>
            <person name="Altenburger A."/>
            <person name="Shibata T."/>
            <person name="Feng M."/>
            <person name="Maeda T."/>
            <person name="Schwartz J.A."/>
            <person name="Shigenobu S."/>
            <person name="Lundholm N."/>
            <person name="Nishiyama T."/>
            <person name="Yang H."/>
            <person name="Hasebe M."/>
            <person name="Li S."/>
            <person name="Pierce S.K."/>
            <person name="Wang J."/>
        </authorList>
    </citation>
    <scope>NUCLEOTIDE SEQUENCE [LARGE SCALE GENOMIC DNA]</scope>
    <source>
        <strain evidence="10">EC2010</strain>
        <tissue evidence="10">Whole organism of an adult</tissue>
    </source>
</reference>
<evidence type="ECO:0000256" key="7">
    <source>
        <dbReference type="ARBA" id="ARBA00023180"/>
    </source>
</evidence>
<evidence type="ECO:0000256" key="3">
    <source>
        <dbReference type="ARBA" id="ARBA00022989"/>
    </source>
</evidence>
<dbReference type="PANTHER" id="PTHR10519">
    <property type="entry name" value="GABA-B RECEPTOR"/>
    <property type="match status" value="1"/>
</dbReference>
<evidence type="ECO:0000256" key="8">
    <source>
        <dbReference type="ARBA" id="ARBA00023224"/>
    </source>
</evidence>
<keyword evidence="6" id="KW-0675">Receptor</keyword>
<dbReference type="GO" id="GO:0038039">
    <property type="term" value="C:G protein-coupled receptor heterodimeric complex"/>
    <property type="evidence" value="ECO:0007669"/>
    <property type="project" value="TreeGrafter"/>
</dbReference>
<keyword evidence="2" id="KW-0812">Transmembrane</keyword>
<dbReference type="STRING" id="188477.A0A3S1BQP0"/>